<accession>A0A6A6XQU6</accession>
<feature type="chain" id="PRO_5025670722" description="Heterokaryon incompatibility domain-containing protein" evidence="1">
    <location>
        <begin position="21"/>
        <end position="427"/>
    </location>
</feature>
<reference evidence="2" key="1">
    <citation type="journal article" date="2020" name="Stud. Mycol.">
        <title>101 Dothideomycetes genomes: a test case for predicting lifestyles and emergence of pathogens.</title>
        <authorList>
            <person name="Haridas S."/>
            <person name="Albert R."/>
            <person name="Binder M."/>
            <person name="Bloem J."/>
            <person name="Labutti K."/>
            <person name="Salamov A."/>
            <person name="Andreopoulos B."/>
            <person name="Baker S."/>
            <person name="Barry K."/>
            <person name="Bills G."/>
            <person name="Bluhm B."/>
            <person name="Cannon C."/>
            <person name="Castanera R."/>
            <person name="Culley D."/>
            <person name="Daum C."/>
            <person name="Ezra D."/>
            <person name="Gonzalez J."/>
            <person name="Henrissat B."/>
            <person name="Kuo A."/>
            <person name="Liang C."/>
            <person name="Lipzen A."/>
            <person name="Lutzoni F."/>
            <person name="Magnuson J."/>
            <person name="Mondo S."/>
            <person name="Nolan M."/>
            <person name="Ohm R."/>
            <person name="Pangilinan J."/>
            <person name="Park H.-J."/>
            <person name="Ramirez L."/>
            <person name="Alfaro M."/>
            <person name="Sun H."/>
            <person name="Tritt A."/>
            <person name="Yoshinaga Y."/>
            <person name="Zwiers L.-H."/>
            <person name="Turgeon B."/>
            <person name="Goodwin S."/>
            <person name="Spatafora J."/>
            <person name="Crous P."/>
            <person name="Grigoriev I."/>
        </authorList>
    </citation>
    <scope>NUCLEOTIDE SEQUENCE</scope>
    <source>
        <strain evidence="2">CBS 109.77</strain>
    </source>
</reference>
<name>A0A6A6XQU6_9PLEO</name>
<keyword evidence="1" id="KW-0732">Signal</keyword>
<evidence type="ECO:0000313" key="3">
    <source>
        <dbReference type="Proteomes" id="UP000799757"/>
    </source>
</evidence>
<keyword evidence="3" id="KW-1185">Reference proteome</keyword>
<protein>
    <recommendedName>
        <fullName evidence="4">Heterokaryon incompatibility domain-containing protein</fullName>
    </recommendedName>
</protein>
<gene>
    <name evidence="2" type="ORF">K505DRAFT_296187</name>
</gene>
<evidence type="ECO:0000313" key="2">
    <source>
        <dbReference type="EMBL" id="KAF2798614.1"/>
    </source>
</evidence>
<dbReference type="Proteomes" id="UP000799757">
    <property type="component" value="Unassembled WGS sequence"/>
</dbReference>
<proteinExistence type="predicted"/>
<evidence type="ECO:0008006" key="4">
    <source>
        <dbReference type="Google" id="ProtNLM"/>
    </source>
</evidence>
<dbReference type="EMBL" id="MU001780">
    <property type="protein sequence ID" value="KAF2798614.1"/>
    <property type="molecule type" value="Genomic_DNA"/>
</dbReference>
<dbReference type="AlphaFoldDB" id="A0A6A6XQU6"/>
<feature type="signal peptide" evidence="1">
    <location>
        <begin position="1"/>
        <end position="20"/>
    </location>
</feature>
<sequence length="427" mass="47872">MIVLAYLISAPLSAWQEVSAHDRPNRIFFGYRTTGEGDEEHLGRFSEILLDLEKEGTFDALHILLPFKWNDDEKYDMVNPFGDPRQDQYHALWTFDTRNDVLRYTNANRCSQISLGLLRERAVSLADMEPLGGPIPVPLDHTFDSETPFWQPHAGVDDRMRAFAHRLLRGFNHQWRHILRNSYNSVTLRVLSRAIIRLSTLDFEVRENTSGHGPLGVHGLRGVHVWITHLPAWESFEADIVRVGTVWVVLCQDIRNGLSIAQQHAASREVSTTERPITTTSGEEQAHYMILSVKHIMLCHATGRASLKHTAPEPLFNGDYGTGPPSDLALNYLIWATASARPSISTTIQSLPIEVQDIILDHSSVGTVVAAKLGCMLGLGSPFLWKDGPITVTLEDRYLIRPSGSSVESQVWFGEHKSGIVYLAKAI</sequence>
<dbReference type="OrthoDB" id="4934446at2759"/>
<evidence type="ECO:0000256" key="1">
    <source>
        <dbReference type="SAM" id="SignalP"/>
    </source>
</evidence>
<organism evidence="2 3">
    <name type="scientific">Melanomma pulvis-pyrius CBS 109.77</name>
    <dbReference type="NCBI Taxonomy" id="1314802"/>
    <lineage>
        <taxon>Eukaryota</taxon>
        <taxon>Fungi</taxon>
        <taxon>Dikarya</taxon>
        <taxon>Ascomycota</taxon>
        <taxon>Pezizomycotina</taxon>
        <taxon>Dothideomycetes</taxon>
        <taxon>Pleosporomycetidae</taxon>
        <taxon>Pleosporales</taxon>
        <taxon>Melanommataceae</taxon>
        <taxon>Melanomma</taxon>
    </lineage>
</organism>